<dbReference type="InterPro" id="IPR015943">
    <property type="entry name" value="WD40/YVTN_repeat-like_dom_sf"/>
</dbReference>
<dbReference type="Gene3D" id="2.130.10.10">
    <property type="entry name" value="YVTN repeat-like/Quinoprotein amine dehydrogenase"/>
    <property type="match status" value="2"/>
</dbReference>
<accession>A0A922HZ14</accession>
<dbReference type="Gene3D" id="4.10.460.10">
    <property type="entry name" value="Inositol Polyphosphate 1-phosphatase, domain 1"/>
    <property type="match status" value="1"/>
</dbReference>
<dbReference type="PANTHER" id="PTHR44163">
    <property type="entry name" value="U3 SMALL NUCLEOLAR RNA-ASSOCIATED PROTEIN 4 HOMOLOG"/>
    <property type="match status" value="1"/>
</dbReference>
<dbReference type="Gene3D" id="3.30.540.10">
    <property type="entry name" value="Fructose-1,6-Bisphosphatase, subunit A, domain 1"/>
    <property type="match status" value="1"/>
</dbReference>
<dbReference type="Gene3D" id="3.40.190.80">
    <property type="match status" value="1"/>
</dbReference>
<feature type="binding site" evidence="4">
    <location>
        <position position="862"/>
    </location>
    <ligand>
        <name>Mg(2+)</name>
        <dbReference type="ChEBI" id="CHEBI:18420"/>
        <label>1</label>
        <note>catalytic</note>
    </ligand>
</feature>
<evidence type="ECO:0000256" key="4">
    <source>
        <dbReference type="PIRSR" id="PIRSR600760-2"/>
    </source>
</evidence>
<dbReference type="AlphaFoldDB" id="A0A922HZ14"/>
<keyword evidence="2 4" id="KW-0479">Metal-binding</keyword>
<feature type="region of interest" description="Disordered" evidence="5">
    <location>
        <begin position="641"/>
        <end position="661"/>
    </location>
</feature>
<dbReference type="SUPFAM" id="SSF50978">
    <property type="entry name" value="WD40 repeat-like"/>
    <property type="match status" value="2"/>
</dbReference>
<dbReference type="Pfam" id="PF00459">
    <property type="entry name" value="Inositol_P"/>
    <property type="match status" value="1"/>
</dbReference>
<dbReference type="Proteomes" id="UP000828236">
    <property type="component" value="Unassembled WGS sequence"/>
</dbReference>
<comment type="caution">
    <text evidence="7">The sequence shown here is derived from an EMBL/GenBank/DDBJ whole genome shotgun (WGS) entry which is preliminary data.</text>
</comment>
<reference evidence="6" key="2">
    <citation type="submission" date="2020-06" db="EMBL/GenBank/DDBJ databases">
        <authorList>
            <person name="Ji K."/>
            <person name="Li J."/>
        </authorList>
    </citation>
    <scope>NUCLEOTIDE SEQUENCE</scope>
    <source>
        <strain evidence="6">JKM2019</strain>
        <tissue evidence="6">Whole body</tissue>
    </source>
</reference>
<feature type="binding site" evidence="4">
    <location>
        <position position="860"/>
    </location>
    <ligand>
        <name>Mg(2+)</name>
        <dbReference type="ChEBI" id="CHEBI:18420"/>
        <label>1</label>
        <note>catalytic</note>
    </ligand>
</feature>
<comment type="similarity">
    <text evidence="1">Belongs to the inositol monophosphatase superfamily.</text>
</comment>
<keyword evidence="8" id="KW-1185">Reference proteome</keyword>
<dbReference type="SUPFAM" id="SSF56655">
    <property type="entry name" value="Carbohydrate phosphatase"/>
    <property type="match status" value="1"/>
</dbReference>
<evidence type="ECO:0000256" key="5">
    <source>
        <dbReference type="SAM" id="MobiDB-lite"/>
    </source>
</evidence>
<dbReference type="GO" id="GO:0032040">
    <property type="term" value="C:small-subunit processome"/>
    <property type="evidence" value="ECO:0007669"/>
    <property type="project" value="TreeGrafter"/>
</dbReference>
<protein>
    <submittedName>
        <fullName evidence="7">U3 small nucleolar RNA-associated protein 4</fullName>
    </submittedName>
</protein>
<dbReference type="InterPro" id="IPR044897">
    <property type="entry name" value="INPP1_dom_1"/>
</dbReference>
<keyword evidence="3 4" id="KW-0460">Magnesium</keyword>
<evidence type="ECO:0000313" key="8">
    <source>
        <dbReference type="Proteomes" id="UP000790347"/>
    </source>
</evidence>
<dbReference type="GO" id="GO:0000462">
    <property type="term" value="P:maturation of SSU-rRNA from tricistronic rRNA transcript (SSU-rRNA, 5.8S rRNA, LSU-rRNA)"/>
    <property type="evidence" value="ECO:0007669"/>
    <property type="project" value="InterPro"/>
</dbReference>
<evidence type="ECO:0000256" key="2">
    <source>
        <dbReference type="ARBA" id="ARBA00022723"/>
    </source>
</evidence>
<dbReference type="InterPro" id="IPR036322">
    <property type="entry name" value="WD40_repeat_dom_sf"/>
</dbReference>
<gene>
    <name evidence="7" type="primary">CIRH1A</name>
    <name evidence="7" type="ORF">DERF_006684</name>
    <name evidence="6" type="ORF">HUG17_1262</name>
</gene>
<evidence type="ECO:0000256" key="1">
    <source>
        <dbReference type="ARBA" id="ARBA00009759"/>
    </source>
</evidence>
<dbReference type="EMBL" id="ASGP02000003">
    <property type="protein sequence ID" value="KAH9515910.1"/>
    <property type="molecule type" value="Genomic_DNA"/>
</dbReference>
<dbReference type="GO" id="GO:0030686">
    <property type="term" value="C:90S preribosome"/>
    <property type="evidence" value="ECO:0007669"/>
    <property type="project" value="InterPro"/>
</dbReference>
<dbReference type="Pfam" id="PF00400">
    <property type="entry name" value="WD40"/>
    <property type="match status" value="1"/>
</dbReference>
<organism evidence="7 8">
    <name type="scientific">Dermatophagoides farinae</name>
    <name type="common">American house dust mite</name>
    <dbReference type="NCBI Taxonomy" id="6954"/>
    <lineage>
        <taxon>Eukaryota</taxon>
        <taxon>Metazoa</taxon>
        <taxon>Ecdysozoa</taxon>
        <taxon>Arthropoda</taxon>
        <taxon>Chelicerata</taxon>
        <taxon>Arachnida</taxon>
        <taxon>Acari</taxon>
        <taxon>Acariformes</taxon>
        <taxon>Sarcoptiformes</taxon>
        <taxon>Astigmata</taxon>
        <taxon>Psoroptidia</taxon>
        <taxon>Analgoidea</taxon>
        <taxon>Pyroglyphidae</taxon>
        <taxon>Dermatophagoidinae</taxon>
        <taxon>Dermatophagoides</taxon>
    </lineage>
</organism>
<dbReference type="Proteomes" id="UP000790347">
    <property type="component" value="Unassembled WGS sequence"/>
</dbReference>
<feature type="binding site" evidence="4">
    <location>
        <position position="783"/>
    </location>
    <ligand>
        <name>Mg(2+)</name>
        <dbReference type="ChEBI" id="CHEBI:18420"/>
        <label>1</label>
        <note>catalytic</note>
    </ligand>
</feature>
<reference evidence="7" key="4">
    <citation type="journal article" date="2022" name="Res Sq">
        <title>Comparative Genomics Reveals Insights into the Divergent Evolution of Astigmatic Mites and Household Pest Adaptations.</title>
        <authorList>
            <person name="Xiong Q."/>
            <person name="Wan A.T.-Y."/>
            <person name="Liu X.-Y."/>
            <person name="Fung C.S.-H."/>
            <person name="Xiao X."/>
            <person name="Malainual N."/>
            <person name="Hou J."/>
            <person name="Wang L."/>
            <person name="Wang M."/>
            <person name="Yang K."/>
            <person name="Cui Y."/>
            <person name="Leung E."/>
            <person name="Nong W."/>
            <person name="Shin S.-K."/>
            <person name="Au S."/>
            <person name="Jeong K.Y."/>
            <person name="Chew F.T."/>
            <person name="Hui J."/>
            <person name="Leung T.F."/>
            <person name="Tungtrongchitr A."/>
            <person name="Zhong N."/>
            <person name="Liu Z."/>
            <person name="Tsui S."/>
        </authorList>
    </citation>
    <scope>NUCLEOTIDE SEQUENCE</scope>
    <source>
        <strain evidence="7">Derf</strain>
        <tissue evidence="7">Whole organism</tissue>
    </source>
</reference>
<dbReference type="PANTHER" id="PTHR44163:SF1">
    <property type="entry name" value="U3 SMALL NUCLEOLAR RNA-ASSOCIATED PROTEIN 4 HOMOLOG"/>
    <property type="match status" value="1"/>
</dbReference>
<comment type="cofactor">
    <cofactor evidence="4">
        <name>Mg(2+)</name>
        <dbReference type="ChEBI" id="CHEBI:18420"/>
    </cofactor>
</comment>
<reference evidence="6" key="3">
    <citation type="journal article" date="2021" name="World Allergy Organ. J.">
        <title>Chromosome-level assembly of Dermatophagoides farinae genome and transcriptome reveals two novel allergens Der f 37 and Der f 39.</title>
        <authorList>
            <person name="Chen J."/>
            <person name="Cai Z."/>
            <person name="Fan D."/>
            <person name="Hu J."/>
            <person name="Hou Y."/>
            <person name="He Y."/>
            <person name="Zhang Z."/>
            <person name="Zhao Z."/>
            <person name="Gao P."/>
            <person name="Hu W."/>
            <person name="Sun J."/>
            <person name="Li J."/>
            <person name="Ji K."/>
        </authorList>
    </citation>
    <scope>NUCLEOTIDE SEQUENCE</scope>
    <source>
        <strain evidence="6">JKM2019</strain>
    </source>
</reference>
<evidence type="ECO:0000256" key="3">
    <source>
        <dbReference type="ARBA" id="ARBA00022842"/>
    </source>
</evidence>
<dbReference type="SMART" id="SM00320">
    <property type="entry name" value="WD40"/>
    <property type="match status" value="6"/>
</dbReference>
<dbReference type="InterPro" id="IPR001680">
    <property type="entry name" value="WD40_rpt"/>
</dbReference>
<evidence type="ECO:0000313" key="7">
    <source>
        <dbReference type="EMBL" id="KAH9515910.1"/>
    </source>
</evidence>
<dbReference type="InterPro" id="IPR000760">
    <property type="entry name" value="Inositol_monophosphatase-like"/>
</dbReference>
<sequence>MSQSSQLMTHRIRFFHYEPKSINCIDFNEKLGKLALLRRSIRKHKPSQNDMPSIIEIWNVKQKAWYLEQTIHEDPDQSNLLESIAWSRCGRLFSCGLNSYLNEYDLFNGRIARSYCVHSDPAWCMTIDSDNELIAVGTENGFICIFKMFDDCLQFEKIMPKNDNRILCLQWHHYDMDSTNLFLIAGSIDFVKIYSYRQGKCIDFIRIGNNRIVCWCLRVLKDFTIITGDSNGTVSFWNGKTVTLIQSYNSHRADILTLCNTNDEEIVFAAGVDPTIVQFHRCYGPQITTWVCSRKRRPHNHDIRSMLINKNLLISGGIDSLLSQISIDSNGHISYLTNLFHKCSFTSNDQNNFIGLMYDKFIQIWRLGDADPRNEANSKESSTMITRLKLSEKATKLLDIKSRKPIIAFDMNSEWIIYASYQTFKAVTWSEERIEKIKILHDPISNISNIRLLNNDRFVVSYGCNFDIFELDRFGIVLEYSGISYEQKRIHRILSSENKMIILTADNCISIYDLNHSKYELLGTITNIAHQPCALAIDNRTKNLAEKLWLSFPNSLLIEYDLNNRQQCQTLMLNKFKSNENKESRSFNEHWTIKQIAFSKNSILLADDNNLYMLNIEQQRMIKCDKYHHIIAMANIQHQTRKCPDNNNDDDNKSKINNDDDDDDDDDLVIIEVTNQMIMATLPPLVLLLNGTSNKCETMKISVHELLKELIEVAEKSAEISRICRDDNDGLFRILIQEKTNIDSKNPRFQHDYKTFADVLIQEMAKFRLEAKFPGFSKQIYGEESNHFQNQLGHDISIQIGHDQQITYEMFTQILDYNTSVSRKLVQVIYSSSSSTTNNIVNDNDDSISIELSDIAVWIDPIDSTSEYIKGQWNNLCDTTLIPKGLHCVTCLFGVFDTRSGTPIIGVCNQPFYRKYNDGSYEGRYIWGYNIDHVCRNNIDRSTIKPQSDIILIGGKESAELKNRINSFAKTMYVAGAGHKLLNVAMGKADLLLTSSKSTYYWDTCAIHAILRSIGGGIIPFENFIHINDSNDDDIDEQLEHLQIRYKEKIMTTKNIECNHSKGLIAYRSIDTVRKTLKLLKT</sequence>
<feature type="binding site" evidence="4">
    <location>
        <position position="863"/>
    </location>
    <ligand>
        <name>Mg(2+)</name>
        <dbReference type="ChEBI" id="CHEBI:18420"/>
        <label>1</label>
        <note>catalytic</note>
    </ligand>
</feature>
<evidence type="ECO:0000313" key="6">
    <source>
        <dbReference type="EMBL" id="KAH7645724.1"/>
    </source>
</evidence>
<dbReference type="EMBL" id="SDOV01000001">
    <property type="protein sequence ID" value="KAH7645724.1"/>
    <property type="molecule type" value="Genomic_DNA"/>
</dbReference>
<dbReference type="GO" id="GO:0003723">
    <property type="term" value="F:RNA binding"/>
    <property type="evidence" value="ECO:0007669"/>
    <property type="project" value="TreeGrafter"/>
</dbReference>
<dbReference type="InterPro" id="IPR046351">
    <property type="entry name" value="UTP4"/>
</dbReference>
<dbReference type="GO" id="GO:0034455">
    <property type="term" value="C:t-UTP complex"/>
    <property type="evidence" value="ECO:0007669"/>
    <property type="project" value="TreeGrafter"/>
</dbReference>
<reference evidence="7" key="1">
    <citation type="submission" date="2013-05" db="EMBL/GenBank/DDBJ databases">
        <authorList>
            <person name="Yim A.K.Y."/>
            <person name="Chan T.F."/>
            <person name="Ji K.M."/>
            <person name="Liu X.Y."/>
            <person name="Zhou J.W."/>
            <person name="Li R.Q."/>
            <person name="Yang K.Y."/>
            <person name="Li J."/>
            <person name="Li M."/>
            <person name="Law P.T.W."/>
            <person name="Wu Y.L."/>
            <person name="Cai Z.L."/>
            <person name="Qin H."/>
            <person name="Bao Y."/>
            <person name="Leung R.K.K."/>
            <person name="Ng P.K.S."/>
            <person name="Zou J."/>
            <person name="Zhong X.J."/>
            <person name="Ran P.X."/>
            <person name="Zhong N.S."/>
            <person name="Liu Z.G."/>
            <person name="Tsui S.K.W."/>
        </authorList>
    </citation>
    <scope>NUCLEOTIDE SEQUENCE</scope>
    <source>
        <strain evidence="7">Derf</strain>
        <tissue evidence="7">Whole organism</tissue>
    </source>
</reference>
<feature type="binding site" evidence="4">
    <location>
        <position position="1003"/>
    </location>
    <ligand>
        <name>Mg(2+)</name>
        <dbReference type="ChEBI" id="CHEBI:18420"/>
        <label>1</label>
        <note>catalytic</note>
    </ligand>
</feature>
<proteinExistence type="inferred from homology"/>
<name>A0A922HZ14_DERFA</name>
<dbReference type="InterPro" id="IPR020583">
    <property type="entry name" value="Inositol_monoP_metal-BS"/>
</dbReference>
<dbReference type="PROSITE" id="PS00629">
    <property type="entry name" value="IMP_1"/>
    <property type="match status" value="1"/>
</dbReference>
<dbReference type="GO" id="GO:0046872">
    <property type="term" value="F:metal ion binding"/>
    <property type="evidence" value="ECO:0007669"/>
    <property type="project" value="UniProtKB-KW"/>
</dbReference>